<feature type="domain" description="AAA+ ATPase" evidence="4">
    <location>
        <begin position="99"/>
        <end position="227"/>
    </location>
</feature>
<sequence length="256" mass="29116">MDNLQEIRTYAGTLGLIHTKNELETIVHGAETEESSYVAFLQNILSSEIRYRQDKAKDKRIKDAGFPYPKYLKDFDLSFCQSITKKQLNQLSELTWIDGLYNLILSGPPGVGKTHLAIALAHHACEEGYKASYATMQSLMQCLRTSEIDRRSRAKMNRIQKSNLLVIDEVGYLPIAPTEGNLFFQLISELQEQTSIIITTNKGFEEWAEFLDDAALATAILDRLSYRCDRIQMAGKSYRLENRKTFLEEGGTTDEI</sequence>
<keyword evidence="2" id="KW-0547">Nucleotide-binding</keyword>
<comment type="caution">
    <text evidence="5">The sequence shown here is derived from an EMBL/GenBank/DDBJ whole genome shotgun (WGS) entry which is preliminary data.</text>
</comment>
<evidence type="ECO:0000256" key="1">
    <source>
        <dbReference type="ARBA" id="ARBA00008059"/>
    </source>
</evidence>
<keyword evidence="6" id="KW-1185">Reference proteome</keyword>
<dbReference type="SUPFAM" id="SSF52540">
    <property type="entry name" value="P-loop containing nucleoside triphosphate hydrolases"/>
    <property type="match status" value="1"/>
</dbReference>
<evidence type="ECO:0000313" key="6">
    <source>
        <dbReference type="Proteomes" id="UP000295726"/>
    </source>
</evidence>
<dbReference type="AlphaFoldDB" id="A0A4R3JV34"/>
<dbReference type="PANTHER" id="PTHR30050:SF4">
    <property type="entry name" value="ATP-BINDING PROTEIN RV3427C IN INSERTION SEQUENCE-RELATED"/>
    <property type="match status" value="1"/>
</dbReference>
<dbReference type="Proteomes" id="UP000295726">
    <property type="component" value="Unassembled WGS sequence"/>
</dbReference>
<dbReference type="GO" id="GO:0006260">
    <property type="term" value="P:DNA replication"/>
    <property type="evidence" value="ECO:0007669"/>
    <property type="project" value="TreeGrafter"/>
</dbReference>
<gene>
    <name evidence="5" type="ORF">EDD59_1582</name>
</gene>
<evidence type="ECO:0000259" key="4">
    <source>
        <dbReference type="SMART" id="SM00382"/>
    </source>
</evidence>
<dbReference type="InterPro" id="IPR002611">
    <property type="entry name" value="IstB_ATP-bd"/>
</dbReference>
<dbReference type="PIRSF" id="PIRSF003073">
    <property type="entry name" value="DNAC_TnpB_IstB"/>
    <property type="match status" value="1"/>
</dbReference>
<protein>
    <submittedName>
        <fullName evidence="5">DNA replication protein DnaC</fullName>
    </submittedName>
</protein>
<evidence type="ECO:0000256" key="2">
    <source>
        <dbReference type="ARBA" id="ARBA00022741"/>
    </source>
</evidence>
<dbReference type="NCBIfam" id="NF038214">
    <property type="entry name" value="IS21_help_AAA"/>
    <property type="match status" value="1"/>
</dbReference>
<dbReference type="GO" id="GO:0005524">
    <property type="term" value="F:ATP binding"/>
    <property type="evidence" value="ECO:0007669"/>
    <property type="project" value="UniProtKB-KW"/>
</dbReference>
<dbReference type="PANTHER" id="PTHR30050">
    <property type="entry name" value="CHROMOSOMAL REPLICATION INITIATOR PROTEIN DNAA"/>
    <property type="match status" value="1"/>
</dbReference>
<dbReference type="InterPro" id="IPR047661">
    <property type="entry name" value="IstB"/>
</dbReference>
<keyword evidence="3" id="KW-0067">ATP-binding</keyword>
<evidence type="ECO:0000313" key="5">
    <source>
        <dbReference type="EMBL" id="TCS71784.1"/>
    </source>
</evidence>
<dbReference type="InterPro" id="IPR028350">
    <property type="entry name" value="DNAC/IstB-like"/>
</dbReference>
<name>A0A4R3JV34_9FIRM</name>
<dbReference type="InterPro" id="IPR003593">
    <property type="entry name" value="AAA+_ATPase"/>
</dbReference>
<reference evidence="5 6" key="1">
    <citation type="submission" date="2019-03" db="EMBL/GenBank/DDBJ databases">
        <title>Genomic Encyclopedia of Type Strains, Phase IV (KMG-IV): sequencing the most valuable type-strain genomes for metagenomic binning, comparative biology and taxonomic classification.</title>
        <authorList>
            <person name="Goeker M."/>
        </authorList>
    </citation>
    <scope>NUCLEOTIDE SEQUENCE [LARGE SCALE GENOMIC DNA]</scope>
    <source>
        <strain evidence="5 6">DSM 29489</strain>
    </source>
</reference>
<dbReference type="CDD" id="cd00009">
    <property type="entry name" value="AAA"/>
    <property type="match status" value="1"/>
</dbReference>
<dbReference type="SMART" id="SM00382">
    <property type="entry name" value="AAA"/>
    <property type="match status" value="1"/>
</dbReference>
<organism evidence="5 6">
    <name type="scientific">Muricomes intestini</name>
    <dbReference type="NCBI Taxonomy" id="1796634"/>
    <lineage>
        <taxon>Bacteria</taxon>
        <taxon>Bacillati</taxon>
        <taxon>Bacillota</taxon>
        <taxon>Clostridia</taxon>
        <taxon>Lachnospirales</taxon>
        <taxon>Lachnospiraceae</taxon>
        <taxon>Muricomes</taxon>
    </lineage>
</organism>
<dbReference type="RefSeq" id="WP_089982199.1">
    <property type="nucleotide sequence ID" value="NZ_SLZZ01000058.1"/>
</dbReference>
<proteinExistence type="inferred from homology"/>
<dbReference type="Pfam" id="PF01695">
    <property type="entry name" value="IstB_IS21"/>
    <property type="match status" value="1"/>
</dbReference>
<evidence type="ECO:0000256" key="3">
    <source>
        <dbReference type="ARBA" id="ARBA00022840"/>
    </source>
</evidence>
<dbReference type="InterPro" id="IPR027417">
    <property type="entry name" value="P-loop_NTPase"/>
</dbReference>
<accession>A0A4R3JV34</accession>
<dbReference type="EMBL" id="SLZZ01000058">
    <property type="protein sequence ID" value="TCS71784.1"/>
    <property type="molecule type" value="Genomic_DNA"/>
</dbReference>
<dbReference type="OrthoDB" id="9776217at2"/>
<comment type="similarity">
    <text evidence="1">Belongs to the IS21/IS1162 putative ATP-binding protein family.</text>
</comment>
<dbReference type="Gene3D" id="3.40.50.300">
    <property type="entry name" value="P-loop containing nucleotide triphosphate hydrolases"/>
    <property type="match status" value="1"/>
</dbReference>